<organism evidence="3 4">
    <name type="scientific">Enterococcus larvae</name>
    <dbReference type="NCBI Taxonomy" id="2794352"/>
    <lineage>
        <taxon>Bacteria</taxon>
        <taxon>Bacillati</taxon>
        <taxon>Bacillota</taxon>
        <taxon>Bacilli</taxon>
        <taxon>Lactobacillales</taxon>
        <taxon>Enterococcaceae</taxon>
        <taxon>Enterococcus</taxon>
    </lineage>
</organism>
<feature type="domain" description="Competence protein CoiA nuclease-like" evidence="1">
    <location>
        <begin position="66"/>
        <end position="212"/>
    </location>
</feature>
<sequence length="395" mass="47002">MLQAKDEEEKLVSLVQMSRKQVEKWRKQKFFCPICNQTVQLKSGRIRIPHFAHRSDQACFFKEAKESEEHLSLKTALVEWCLRDALDHQLEAYLPLLKQRADILIDRFAVEIQCSKLSIEEMGRRTASYIKNGYQPIWICGEKTWNSGKNSSALRKFCAYSESLGFYLWTADWREKKLYLRYHLESASANKLHYASKCWHFGEGRLDELFNKITKKNLFHFRKYDSRQEMMQTYQELYRKLRGRVPDILAIQSLYYQNGSHLLGLHYWFYYPINQLILFGKSIFLFKYHFWKWLTLNNRKTVTEAEIFDFCRSCIQREKLDQLFPLIPFSSLVQWQTHYLIEGLIVCHILIIEGEQRSFYIAIDPIDCVKPHSVIQFNDTKNITEVVITGTPLKI</sequence>
<keyword evidence="4" id="KW-1185">Reference proteome</keyword>
<proteinExistence type="predicted"/>
<dbReference type="Proteomes" id="UP000673375">
    <property type="component" value="Unassembled WGS sequence"/>
</dbReference>
<evidence type="ECO:0000259" key="2">
    <source>
        <dbReference type="Pfam" id="PF25164"/>
    </source>
</evidence>
<evidence type="ECO:0000313" key="3">
    <source>
        <dbReference type="EMBL" id="MBP1047726.1"/>
    </source>
</evidence>
<accession>A0ABS4CNL9</accession>
<reference evidence="3 4" key="1">
    <citation type="submission" date="2020-12" db="EMBL/GenBank/DDBJ databases">
        <title>Vagococcus allomyrinae sp. nov. and Enterococcus lavae sp. nov., isolated from the larvae of Allomyrina dichotoma.</title>
        <authorList>
            <person name="Lee S.D."/>
        </authorList>
    </citation>
    <scope>NUCLEOTIDE SEQUENCE [LARGE SCALE GENOMIC DNA]</scope>
    <source>
        <strain evidence="3 4">BWM-S5</strain>
    </source>
</reference>
<name>A0ABS4CNL9_9ENTE</name>
<gene>
    <name evidence="3" type="ORF">I6N96_15665</name>
</gene>
<feature type="domain" description="Competence protein CoiA-like N-terminal" evidence="2">
    <location>
        <begin position="16"/>
        <end position="61"/>
    </location>
</feature>
<evidence type="ECO:0000259" key="1">
    <source>
        <dbReference type="Pfam" id="PF06054"/>
    </source>
</evidence>
<dbReference type="InterPro" id="IPR057253">
    <property type="entry name" value="CoiA-like_N"/>
</dbReference>
<comment type="caution">
    <text evidence="3">The sequence shown here is derived from an EMBL/GenBank/DDBJ whole genome shotgun (WGS) entry which is preliminary data.</text>
</comment>
<protein>
    <submittedName>
        <fullName evidence="3">Competence protein ComA</fullName>
    </submittedName>
</protein>
<dbReference type="RefSeq" id="WP_209558506.1">
    <property type="nucleotide sequence ID" value="NZ_JAEDXU010000009.1"/>
</dbReference>
<evidence type="ECO:0000313" key="4">
    <source>
        <dbReference type="Proteomes" id="UP000673375"/>
    </source>
</evidence>
<dbReference type="Pfam" id="PF06054">
    <property type="entry name" value="CoiA_nuc"/>
    <property type="match status" value="1"/>
</dbReference>
<dbReference type="Pfam" id="PF25164">
    <property type="entry name" value="CoiA_N"/>
    <property type="match status" value="1"/>
</dbReference>
<dbReference type="EMBL" id="JAEDXU010000009">
    <property type="protein sequence ID" value="MBP1047726.1"/>
    <property type="molecule type" value="Genomic_DNA"/>
</dbReference>
<dbReference type="InterPro" id="IPR010330">
    <property type="entry name" value="CoiA_nuc"/>
</dbReference>